<keyword evidence="3" id="KW-0378">Hydrolase</keyword>
<dbReference type="GO" id="GO:0004252">
    <property type="term" value="F:serine-type endopeptidase activity"/>
    <property type="evidence" value="ECO:0007669"/>
    <property type="project" value="InterPro"/>
</dbReference>
<dbReference type="PROSITE" id="PS51892">
    <property type="entry name" value="SUBTILASE"/>
    <property type="match status" value="1"/>
</dbReference>
<keyword evidence="4" id="KW-0720">Serine protease</keyword>
<dbReference type="InterPro" id="IPR050131">
    <property type="entry name" value="Peptidase_S8_subtilisin-like"/>
</dbReference>
<dbReference type="AlphaFoldDB" id="A0A6H9T6T0"/>
<keyword evidence="2" id="KW-0645">Protease</keyword>
<evidence type="ECO:0000256" key="3">
    <source>
        <dbReference type="ARBA" id="ARBA00022801"/>
    </source>
</evidence>
<protein>
    <submittedName>
        <fullName evidence="7">S8 family serine peptidase</fullName>
    </submittedName>
</protein>
<dbReference type="PANTHER" id="PTHR43806:SF11">
    <property type="entry name" value="CEREVISIN-RELATED"/>
    <property type="match status" value="1"/>
</dbReference>
<evidence type="ECO:0000256" key="5">
    <source>
        <dbReference type="PROSITE-ProRule" id="PRU01240"/>
    </source>
</evidence>
<sequence length="174" mass="18047">MIENFSGYFRLFTIFLLIIAGQGVAIVAAAGNDAGNEIDAPANCPRVISLGGSDPAGRRVVNTNTQPRMTPSAPATDIRAFSNTGTRAPADASYGYMHRTRVAAPQVSGVVSLMLTTNPWLTPAEVASILKRTACLMSIVSKTRPCTVISPGAGVLDAEAAVSAAAAERNSLAR</sequence>
<gene>
    <name evidence="7" type="ORF">F7R21_07125</name>
</gene>
<dbReference type="GO" id="GO:0006508">
    <property type="term" value="P:proteolysis"/>
    <property type="evidence" value="ECO:0007669"/>
    <property type="project" value="UniProtKB-KW"/>
</dbReference>
<dbReference type="OrthoDB" id="9790784at2"/>
<dbReference type="Proteomes" id="UP000430232">
    <property type="component" value="Unassembled WGS sequence"/>
</dbReference>
<dbReference type="SUPFAM" id="SSF52743">
    <property type="entry name" value="Subtilisin-like"/>
    <property type="match status" value="1"/>
</dbReference>
<dbReference type="RefSeq" id="WP_151063603.1">
    <property type="nucleotide sequence ID" value="NZ_CABVPL010000002.1"/>
</dbReference>
<reference evidence="7 8" key="1">
    <citation type="submission" date="2019-09" db="EMBL/GenBank/DDBJ databases">
        <title>Draft genome sequences of 48 bacterial type strains from the CCUG.</title>
        <authorList>
            <person name="Tunovic T."/>
            <person name="Pineiro-Iglesias B."/>
            <person name="Unosson C."/>
            <person name="Inganas E."/>
            <person name="Ohlen M."/>
            <person name="Cardew S."/>
            <person name="Jensie-Markopoulos S."/>
            <person name="Salva-Serra F."/>
            <person name="Jaen-Luchoro D."/>
            <person name="Karlsson R."/>
            <person name="Svensson-Stadler L."/>
            <person name="Chun J."/>
            <person name="Moore E."/>
        </authorList>
    </citation>
    <scope>NUCLEOTIDE SEQUENCE [LARGE SCALE GENOMIC DNA]</scope>
    <source>
        <strain evidence="7 8">CCUG 54555</strain>
    </source>
</reference>
<dbReference type="PANTHER" id="PTHR43806">
    <property type="entry name" value="PEPTIDASE S8"/>
    <property type="match status" value="1"/>
</dbReference>
<evidence type="ECO:0000256" key="2">
    <source>
        <dbReference type="ARBA" id="ARBA00022670"/>
    </source>
</evidence>
<evidence type="ECO:0000313" key="8">
    <source>
        <dbReference type="Proteomes" id="UP000430232"/>
    </source>
</evidence>
<dbReference type="GeneID" id="99787712"/>
<feature type="domain" description="Peptidase S8/S53" evidence="6">
    <location>
        <begin position="21"/>
        <end position="134"/>
    </location>
</feature>
<evidence type="ECO:0000259" key="6">
    <source>
        <dbReference type="Pfam" id="PF00082"/>
    </source>
</evidence>
<evidence type="ECO:0000256" key="1">
    <source>
        <dbReference type="ARBA" id="ARBA00011073"/>
    </source>
</evidence>
<dbReference type="Gene3D" id="3.40.50.200">
    <property type="entry name" value="Peptidase S8/S53 domain"/>
    <property type="match status" value="1"/>
</dbReference>
<comment type="caution">
    <text evidence="5">Lacks conserved residue(s) required for the propagation of feature annotation.</text>
</comment>
<dbReference type="InterPro" id="IPR036852">
    <property type="entry name" value="Peptidase_S8/S53_dom_sf"/>
</dbReference>
<proteinExistence type="inferred from homology"/>
<comment type="caution">
    <text evidence="7">The sequence shown here is derived from an EMBL/GenBank/DDBJ whole genome shotgun (WGS) entry which is preliminary data.</text>
</comment>
<name>A0A6H9T6T0_9BURK</name>
<evidence type="ECO:0000313" key="7">
    <source>
        <dbReference type="EMBL" id="KAB0643444.1"/>
    </source>
</evidence>
<dbReference type="Pfam" id="PF00082">
    <property type="entry name" value="Peptidase_S8"/>
    <property type="match status" value="1"/>
</dbReference>
<comment type="similarity">
    <text evidence="1 5">Belongs to the peptidase S8 family.</text>
</comment>
<evidence type="ECO:0000256" key="4">
    <source>
        <dbReference type="ARBA" id="ARBA00022825"/>
    </source>
</evidence>
<keyword evidence="8" id="KW-1185">Reference proteome</keyword>
<organism evidence="7 8">
    <name type="scientific">Burkholderia latens</name>
    <dbReference type="NCBI Taxonomy" id="488446"/>
    <lineage>
        <taxon>Bacteria</taxon>
        <taxon>Pseudomonadati</taxon>
        <taxon>Pseudomonadota</taxon>
        <taxon>Betaproteobacteria</taxon>
        <taxon>Burkholderiales</taxon>
        <taxon>Burkholderiaceae</taxon>
        <taxon>Burkholderia</taxon>
        <taxon>Burkholderia cepacia complex</taxon>
    </lineage>
</organism>
<accession>A0A6H9T6T0</accession>
<dbReference type="InterPro" id="IPR000209">
    <property type="entry name" value="Peptidase_S8/S53_dom"/>
</dbReference>
<dbReference type="EMBL" id="VZOJ01000012">
    <property type="protein sequence ID" value="KAB0643444.1"/>
    <property type="molecule type" value="Genomic_DNA"/>
</dbReference>